<reference evidence="2" key="1">
    <citation type="submission" date="2021-09" db="EMBL/GenBank/DDBJ databases">
        <authorList>
            <person name="Wu T."/>
            <person name="Guo S.Z."/>
        </authorList>
    </citation>
    <scope>NUCLEOTIDE SEQUENCE</scope>
    <source>
        <strain evidence="2">RSS-23</strain>
    </source>
</reference>
<keyword evidence="1" id="KW-0812">Transmembrane</keyword>
<dbReference type="EMBL" id="JAIQDJ010000001">
    <property type="protein sequence ID" value="MBZ4185796.1"/>
    <property type="molecule type" value="Genomic_DNA"/>
</dbReference>
<evidence type="ECO:0000313" key="2">
    <source>
        <dbReference type="EMBL" id="MBZ4185796.1"/>
    </source>
</evidence>
<protein>
    <recommendedName>
        <fullName evidence="4">Transmembrane protein</fullName>
    </recommendedName>
</protein>
<keyword evidence="3" id="KW-1185">Reference proteome</keyword>
<gene>
    <name evidence="2" type="ORF">K7B09_05570</name>
</gene>
<organism evidence="2 3">
    <name type="scientific">Thermomonas beijingensis</name>
    <dbReference type="NCBI Taxonomy" id="2872701"/>
    <lineage>
        <taxon>Bacteria</taxon>
        <taxon>Pseudomonadati</taxon>
        <taxon>Pseudomonadota</taxon>
        <taxon>Gammaproteobacteria</taxon>
        <taxon>Lysobacterales</taxon>
        <taxon>Lysobacteraceae</taxon>
        <taxon>Thermomonas</taxon>
    </lineage>
</organism>
<keyword evidence="1" id="KW-1133">Transmembrane helix</keyword>
<evidence type="ECO:0000256" key="1">
    <source>
        <dbReference type="SAM" id="Phobius"/>
    </source>
</evidence>
<feature type="transmembrane region" description="Helical" evidence="1">
    <location>
        <begin position="279"/>
        <end position="297"/>
    </location>
</feature>
<feature type="transmembrane region" description="Helical" evidence="1">
    <location>
        <begin position="116"/>
        <end position="137"/>
    </location>
</feature>
<evidence type="ECO:0000313" key="3">
    <source>
        <dbReference type="Proteomes" id="UP001430290"/>
    </source>
</evidence>
<feature type="transmembrane region" description="Helical" evidence="1">
    <location>
        <begin position="357"/>
        <end position="375"/>
    </location>
</feature>
<feature type="transmembrane region" description="Helical" evidence="1">
    <location>
        <begin position="225"/>
        <end position="244"/>
    </location>
</feature>
<feature type="transmembrane region" description="Helical" evidence="1">
    <location>
        <begin position="190"/>
        <end position="213"/>
    </location>
</feature>
<feature type="transmembrane region" description="Helical" evidence="1">
    <location>
        <begin position="53"/>
        <end position="77"/>
    </location>
</feature>
<feature type="transmembrane region" description="Helical" evidence="1">
    <location>
        <begin position="303"/>
        <end position="332"/>
    </location>
</feature>
<evidence type="ECO:0008006" key="4">
    <source>
        <dbReference type="Google" id="ProtNLM"/>
    </source>
</evidence>
<sequence length="416" mass="43303">MTKLVVQQAPEPAIPQRFLLTASIWGVLAGGLLVCGGDMVLASRWAGASVAVVHAFTLGFLGNAMVGSLLQFLPVAVQARVRGGRRAAAWLYGLLNAGALLLVLALHGALWLSPMLGGGVLLVAFMLLLVMVLPGLWQAATQRLLRWGIGSALLAALVTALLGFALAVGLSGKATLALPALTDLHASWGVLGWVLGLLAAVSRVVAPMFQGALSAPARLQGVWQALLYGVLLLALLLGLAGGALPGGRMVVAGLGLAFALGGLLLQSRAAKLRNVPLTWFWRCGLLALVASAGVLVADADQVVLVGALALVLGLPWLVTGMQLEITGFLAWIDLQRRCGRGVRVPGVQSLVPERDKYMVLSLQLLAGLTLIMAIFRQIPVNSAGLALLLAHAAGVATQCAARWRVRRFAAEFEAGK</sequence>
<feature type="transmembrane region" description="Helical" evidence="1">
    <location>
        <begin position="149"/>
        <end position="170"/>
    </location>
</feature>
<dbReference type="RefSeq" id="WP_223627589.1">
    <property type="nucleotide sequence ID" value="NZ_JAIQDJ010000001.1"/>
</dbReference>
<feature type="transmembrane region" description="Helical" evidence="1">
    <location>
        <begin position="250"/>
        <end position="267"/>
    </location>
</feature>
<comment type="caution">
    <text evidence="2">The sequence shown here is derived from an EMBL/GenBank/DDBJ whole genome shotgun (WGS) entry which is preliminary data.</text>
</comment>
<feature type="transmembrane region" description="Helical" evidence="1">
    <location>
        <begin position="18"/>
        <end position="41"/>
    </location>
</feature>
<accession>A0ABS7TD59</accession>
<dbReference type="Proteomes" id="UP001430290">
    <property type="component" value="Unassembled WGS sequence"/>
</dbReference>
<name>A0ABS7TD59_9GAMM</name>
<feature type="transmembrane region" description="Helical" evidence="1">
    <location>
        <begin position="89"/>
        <end position="110"/>
    </location>
</feature>
<keyword evidence="1" id="KW-0472">Membrane</keyword>
<proteinExistence type="predicted"/>